<sequence>MIGPPGSGKTMLAKRIPSILPPLTLKEALETTKIHSVGRKNRSRNLPNDGASIS</sequence>
<dbReference type="EMBL" id="CP136426">
    <property type="protein sequence ID" value="WOC52302.1"/>
    <property type="molecule type" value="Genomic_DNA"/>
</dbReference>
<accession>A0AAU0F3W9</accession>
<dbReference type="KEGG" id="bpor:BPO_1655"/>
<dbReference type="SUPFAM" id="SSF52540">
    <property type="entry name" value="P-loop containing nucleoside triphosphate hydrolases"/>
    <property type="match status" value="1"/>
</dbReference>
<proteinExistence type="predicted"/>
<dbReference type="Pfam" id="PF01078">
    <property type="entry name" value="Mg_chelatase"/>
    <property type="match status" value="1"/>
</dbReference>
<evidence type="ECO:0000259" key="2">
    <source>
        <dbReference type="Pfam" id="PF01078"/>
    </source>
</evidence>
<evidence type="ECO:0000313" key="4">
    <source>
        <dbReference type="Proteomes" id="UP001432059"/>
    </source>
</evidence>
<evidence type="ECO:0000256" key="1">
    <source>
        <dbReference type="SAM" id="MobiDB-lite"/>
    </source>
</evidence>
<feature type="region of interest" description="Disordered" evidence="1">
    <location>
        <begin position="34"/>
        <end position="54"/>
    </location>
</feature>
<dbReference type="InterPro" id="IPR027417">
    <property type="entry name" value="P-loop_NTPase"/>
</dbReference>
<dbReference type="InterPro" id="IPR000523">
    <property type="entry name" value="Mg_chelatse_chII-like_cat_dom"/>
</dbReference>
<name>A0AAU0F3W9_9FLAO</name>
<organism evidence="3 4">
    <name type="scientific">Bergeyella porcorum</name>
    <dbReference type="NCBI Taxonomy" id="1735111"/>
    <lineage>
        <taxon>Bacteria</taxon>
        <taxon>Pseudomonadati</taxon>
        <taxon>Bacteroidota</taxon>
        <taxon>Flavobacteriia</taxon>
        <taxon>Flavobacteriales</taxon>
        <taxon>Weeksellaceae</taxon>
        <taxon>Bergeyella</taxon>
    </lineage>
</organism>
<dbReference type="GO" id="GO:0005524">
    <property type="term" value="F:ATP binding"/>
    <property type="evidence" value="ECO:0007669"/>
    <property type="project" value="InterPro"/>
</dbReference>
<reference evidence="3" key="1">
    <citation type="submission" date="2023-10" db="EMBL/GenBank/DDBJ databases">
        <title>Characterization and whole genome sequencing of a novel strain of Bergeyella porcorum QD2021 isolated from pig.</title>
        <authorList>
            <person name="Liu G."/>
            <person name="Chen C."/>
            <person name="Han X."/>
        </authorList>
    </citation>
    <scope>NUCLEOTIDE SEQUENCE</scope>
    <source>
        <strain evidence="3">QD2021</strain>
    </source>
</reference>
<protein>
    <recommendedName>
        <fullName evidence="2">Magnesium chelatase ChlI-like catalytic domain-containing protein</fullName>
    </recommendedName>
</protein>
<feature type="domain" description="Magnesium chelatase ChlI-like catalytic" evidence="2">
    <location>
        <begin position="1"/>
        <end position="45"/>
    </location>
</feature>
<dbReference type="AlphaFoldDB" id="A0AAU0F3W9"/>
<evidence type="ECO:0000313" key="3">
    <source>
        <dbReference type="EMBL" id="WOC52302.1"/>
    </source>
</evidence>
<dbReference type="Gene3D" id="3.40.50.300">
    <property type="entry name" value="P-loop containing nucleotide triphosphate hydrolases"/>
    <property type="match status" value="1"/>
</dbReference>
<gene>
    <name evidence="3" type="ORF">BPO_1655</name>
</gene>
<keyword evidence="4" id="KW-1185">Reference proteome</keyword>
<dbReference type="Proteomes" id="UP001432059">
    <property type="component" value="Chromosome"/>
</dbReference>